<organism evidence="1 2">
    <name type="scientific">Caenorhabditis briggsae</name>
    <dbReference type="NCBI Taxonomy" id="6238"/>
    <lineage>
        <taxon>Eukaryota</taxon>
        <taxon>Metazoa</taxon>
        <taxon>Ecdysozoa</taxon>
        <taxon>Nematoda</taxon>
        <taxon>Chromadorea</taxon>
        <taxon>Rhabditida</taxon>
        <taxon>Rhabditina</taxon>
        <taxon>Rhabditomorpha</taxon>
        <taxon>Rhabditoidea</taxon>
        <taxon>Rhabditidae</taxon>
        <taxon>Peloderinae</taxon>
        <taxon>Caenorhabditis</taxon>
    </lineage>
</organism>
<reference evidence="1 2" key="2">
    <citation type="journal article" date="2011" name="PLoS Genet.">
        <title>Caenorhabditis briggsae recombinant inbred line genotypes reveal inter-strain incompatibility and the evolution of recombination.</title>
        <authorList>
            <person name="Ross J.A."/>
            <person name="Koboldt D.C."/>
            <person name="Staisch J.E."/>
            <person name="Chamberlin H.M."/>
            <person name="Gupta B.P."/>
            <person name="Miller R.D."/>
            <person name="Baird S.E."/>
            <person name="Haag E.S."/>
        </authorList>
    </citation>
    <scope>NUCLEOTIDE SEQUENCE [LARGE SCALE GENOMIC DNA]</scope>
    <source>
        <strain evidence="1 2">AF16</strain>
    </source>
</reference>
<name>A8XP21_CAEBR</name>
<evidence type="ECO:0000313" key="1">
    <source>
        <dbReference type="EMBL" id="CAP34261.2"/>
    </source>
</evidence>
<dbReference type="RefSeq" id="XP_045095913.1">
    <property type="nucleotide sequence ID" value="XM_045238873.1"/>
</dbReference>
<proteinExistence type="predicted"/>
<gene>
    <name evidence="1" type="ORF">CBG16126</name>
    <name evidence="1" type="ORF">CBG_16126</name>
</gene>
<protein>
    <submittedName>
        <fullName evidence="1">Protein CBG16126</fullName>
    </submittedName>
</protein>
<dbReference type="HOGENOM" id="CLU_2575999_0_0_1"/>
<dbReference type="InParanoid" id="A8XP21"/>
<keyword evidence="2" id="KW-1185">Reference proteome</keyword>
<dbReference type="AlphaFoldDB" id="A8XP21"/>
<evidence type="ECO:0000313" key="2">
    <source>
        <dbReference type="Proteomes" id="UP000008549"/>
    </source>
</evidence>
<sequence>MCCSPPPPPPTGAYDSKIKIASKMTCDNPLHNYREEIGTNENTPFAGCQDIYIFPIFPTFNIFPNNGVHDPSPFEQKLVLW</sequence>
<dbReference type="KEGG" id="cbr:CBG_16126"/>
<dbReference type="CTD" id="68916546"/>
<reference evidence="1 2" key="1">
    <citation type="journal article" date="2003" name="PLoS Biol.">
        <title>The genome sequence of Caenorhabditis briggsae: a platform for comparative genomics.</title>
        <authorList>
            <person name="Stein L.D."/>
            <person name="Bao Z."/>
            <person name="Blasiar D."/>
            <person name="Blumenthal T."/>
            <person name="Brent M.R."/>
            <person name="Chen N."/>
            <person name="Chinwalla A."/>
            <person name="Clarke L."/>
            <person name="Clee C."/>
            <person name="Coghlan A."/>
            <person name="Coulson A."/>
            <person name="D'Eustachio P."/>
            <person name="Fitch D.H."/>
            <person name="Fulton L.A."/>
            <person name="Fulton R.E."/>
            <person name="Griffiths-Jones S."/>
            <person name="Harris T.W."/>
            <person name="Hillier L.W."/>
            <person name="Kamath R."/>
            <person name="Kuwabara P.E."/>
            <person name="Mardis E.R."/>
            <person name="Marra M.A."/>
            <person name="Miner T.L."/>
            <person name="Minx P."/>
            <person name="Mullikin J.C."/>
            <person name="Plumb R.W."/>
            <person name="Rogers J."/>
            <person name="Schein J.E."/>
            <person name="Sohrmann M."/>
            <person name="Spieth J."/>
            <person name="Stajich J.E."/>
            <person name="Wei C."/>
            <person name="Willey D."/>
            <person name="Wilson R.K."/>
            <person name="Durbin R."/>
            <person name="Waterston R.H."/>
        </authorList>
    </citation>
    <scope>NUCLEOTIDE SEQUENCE [LARGE SCALE GENOMIC DNA]</scope>
    <source>
        <strain evidence="1 2">AF16</strain>
    </source>
</reference>
<dbReference type="GeneID" id="68916546"/>
<dbReference type="EMBL" id="HE600961">
    <property type="protein sequence ID" value="CAP34261.2"/>
    <property type="molecule type" value="Genomic_DNA"/>
</dbReference>
<accession>A8XP21</accession>
<dbReference type="Proteomes" id="UP000008549">
    <property type="component" value="Unassembled WGS sequence"/>
</dbReference>